<dbReference type="EMBL" id="QICH01000001">
    <property type="protein sequence ID" value="PXF63972.1"/>
    <property type="molecule type" value="Genomic_DNA"/>
</dbReference>
<evidence type="ECO:0000313" key="1">
    <source>
        <dbReference type="EMBL" id="PXF63972.1"/>
    </source>
</evidence>
<sequence>MFFVTQLNGGVTNEFKDKLCPRLAINVAKCEAIRFEIADGLIDKELDNKPVNRPNIDKSPA</sequence>
<reference evidence="1 2" key="1">
    <citation type="submission" date="2018-05" db="EMBL/GenBank/DDBJ databases">
        <title>Kangiella spongicola genome sequence.</title>
        <authorList>
            <person name="Maclea K.S."/>
            <person name="Goen A.E."/>
            <person name="Kelley C."/>
            <person name="Underriner A."/>
            <person name="Silverwood T."/>
            <person name="Trachtenberg A.M."/>
        </authorList>
    </citation>
    <scope>NUCLEOTIDE SEQUENCE [LARGE SCALE GENOMIC DNA]</scope>
    <source>
        <strain evidence="1 2">ATCC BAA-2076</strain>
    </source>
</reference>
<accession>A0A318D3S8</accession>
<gene>
    <name evidence="1" type="ORF">DL796_02185</name>
</gene>
<proteinExistence type="predicted"/>
<name>A0A318D3S8_9GAMM</name>
<dbReference type="AlphaFoldDB" id="A0A318D3S8"/>
<evidence type="ECO:0000313" key="2">
    <source>
        <dbReference type="Proteomes" id="UP000247689"/>
    </source>
</evidence>
<organism evidence="1 2">
    <name type="scientific">Kangiella spongicola</name>
    <dbReference type="NCBI Taxonomy" id="796379"/>
    <lineage>
        <taxon>Bacteria</taxon>
        <taxon>Pseudomonadati</taxon>
        <taxon>Pseudomonadota</taxon>
        <taxon>Gammaproteobacteria</taxon>
        <taxon>Kangiellales</taxon>
        <taxon>Kangiellaceae</taxon>
        <taxon>Kangiella</taxon>
    </lineage>
</organism>
<dbReference type="Proteomes" id="UP000247689">
    <property type="component" value="Unassembled WGS sequence"/>
</dbReference>
<protein>
    <submittedName>
        <fullName evidence="1">Uncharacterized protein</fullName>
    </submittedName>
</protein>
<keyword evidence="2" id="KW-1185">Reference proteome</keyword>
<comment type="caution">
    <text evidence="1">The sequence shown here is derived from an EMBL/GenBank/DDBJ whole genome shotgun (WGS) entry which is preliminary data.</text>
</comment>